<evidence type="ECO:0000256" key="6">
    <source>
        <dbReference type="ARBA" id="ARBA00022833"/>
    </source>
</evidence>
<comment type="similarity">
    <text evidence="2 14">Belongs to the small Tim family.</text>
</comment>
<name>A0AAD4L6Y5_9EURO</name>
<dbReference type="SUPFAM" id="SSF144122">
    <property type="entry name" value="Tim10-like"/>
    <property type="match status" value="1"/>
</dbReference>
<evidence type="ECO:0000256" key="14">
    <source>
        <dbReference type="RuleBase" id="RU367043"/>
    </source>
</evidence>
<gene>
    <name evidence="16" type="ORF">BGW36DRAFT_393253</name>
</gene>
<evidence type="ECO:0000256" key="1">
    <source>
        <dbReference type="ARBA" id="ARBA00004137"/>
    </source>
</evidence>
<dbReference type="GO" id="GO:0005743">
    <property type="term" value="C:mitochondrial inner membrane"/>
    <property type="evidence" value="ECO:0007669"/>
    <property type="project" value="UniProtKB-SubCell"/>
</dbReference>
<comment type="subcellular location">
    <subcellularLocation>
        <location evidence="1 14">Mitochondrion inner membrane</location>
        <topology evidence="1 14">Peripheral membrane protein</topology>
        <orientation evidence="1 14">Intermembrane side</orientation>
    </subcellularLocation>
</comment>
<evidence type="ECO:0000256" key="5">
    <source>
        <dbReference type="ARBA" id="ARBA00022792"/>
    </source>
</evidence>
<dbReference type="AlphaFoldDB" id="A0AAD4L6Y5"/>
<dbReference type="RefSeq" id="XP_046078346.1">
    <property type="nucleotide sequence ID" value="XM_046217788.1"/>
</dbReference>
<keyword evidence="11 14" id="KW-0143">Chaperone</keyword>
<sequence length="105" mass="11150">MALFGSSETSSSDSSTELKKSLMQQVQAEAAMSNARLLVAKINENCFERCIPSPGSSLSAGENTCLSSCMEKYISAWNLTSRTYVARVQSEAKKMGASADVLGGL</sequence>
<keyword evidence="7 14" id="KW-0653">Protein transport</keyword>
<comment type="subunit">
    <text evidence="13">Heterohexamer; composed of 3 copies of TIM8 and 3 copies of TIM13, named soluble 70 kDa complex. Associates with the TIM22 complex, whose core is composed of TIM22 and TIM54. Interacts with the transmembrane regions of multi-pass transmembrane proteins in transit.</text>
</comment>
<dbReference type="GO" id="GO:0042719">
    <property type="term" value="C:mitochondrial intermembrane space chaperone complex"/>
    <property type="evidence" value="ECO:0007669"/>
    <property type="project" value="UniProtKB-ARBA"/>
</dbReference>
<proteinExistence type="inferred from homology"/>
<evidence type="ECO:0000256" key="12">
    <source>
        <dbReference type="ARBA" id="ARBA00025151"/>
    </source>
</evidence>
<reference evidence="16" key="1">
    <citation type="submission" date="2021-12" db="EMBL/GenBank/DDBJ databases">
        <title>Convergent genome expansion in fungi linked to evolution of root-endophyte symbiosis.</title>
        <authorList>
            <consortium name="DOE Joint Genome Institute"/>
            <person name="Ke Y.-H."/>
            <person name="Bonito G."/>
            <person name="Liao H.-L."/>
            <person name="Looney B."/>
            <person name="Rojas-Flechas A."/>
            <person name="Nash J."/>
            <person name="Hameed K."/>
            <person name="Schadt C."/>
            <person name="Martin F."/>
            <person name="Crous P.W."/>
            <person name="Miettinen O."/>
            <person name="Magnuson J.K."/>
            <person name="Labbe J."/>
            <person name="Jacobson D."/>
            <person name="Doktycz M.J."/>
            <person name="Veneault-Fourrey C."/>
            <person name="Kuo A."/>
            <person name="Mondo S."/>
            <person name="Calhoun S."/>
            <person name="Riley R."/>
            <person name="Ohm R."/>
            <person name="LaButti K."/>
            <person name="Andreopoulos B."/>
            <person name="Pangilinan J."/>
            <person name="Nolan M."/>
            <person name="Tritt A."/>
            <person name="Clum A."/>
            <person name="Lipzen A."/>
            <person name="Daum C."/>
            <person name="Barry K."/>
            <person name="Grigoriev I.V."/>
            <person name="Vilgalys R."/>
        </authorList>
    </citation>
    <scope>NUCLEOTIDE SEQUENCE</scope>
    <source>
        <strain evidence="16">PMI_201</strain>
    </source>
</reference>
<comment type="function">
    <text evidence="12">Mitochondrial intermembrane chaperone that participates in the import and insertion of some multi-pass transmembrane proteins into the mitochondrial inner membrane. Also required for the transfer of beta-barrel precursors from the TOM complex to the sorting and assembly machinery (SAM complex) of the outer membrane. Acts as a chaperone-like protein that protects the hydrophobic precursors from aggregation and guide them through the mitochondrial intermembrane space. The TIM8-TIM13 complex is non essential and only mediates the import of few proteins, while the predominant TIM9-TIM10 70 kDa complex is crucial and mediates the import of much more proteins.</text>
</comment>
<evidence type="ECO:0000256" key="11">
    <source>
        <dbReference type="ARBA" id="ARBA00023186"/>
    </source>
</evidence>
<dbReference type="GO" id="GO:0015031">
    <property type="term" value="P:protein transport"/>
    <property type="evidence" value="ECO:0007669"/>
    <property type="project" value="UniProtKB-KW"/>
</dbReference>
<evidence type="ECO:0000256" key="3">
    <source>
        <dbReference type="ARBA" id="ARBA00022448"/>
    </source>
</evidence>
<protein>
    <recommendedName>
        <fullName evidence="14">Mitochondrial import inner membrane translocase subunit</fullName>
    </recommendedName>
</protein>
<dbReference type="Pfam" id="PF02953">
    <property type="entry name" value="zf-Tim10_DDP"/>
    <property type="match status" value="1"/>
</dbReference>
<accession>A0AAD4L6Y5</accession>
<dbReference type="GeneID" id="70248075"/>
<keyword evidence="4" id="KW-0479">Metal-binding</keyword>
<evidence type="ECO:0000256" key="9">
    <source>
        <dbReference type="ARBA" id="ARBA00023128"/>
    </source>
</evidence>
<dbReference type="GO" id="GO:0046872">
    <property type="term" value="F:metal ion binding"/>
    <property type="evidence" value="ECO:0007669"/>
    <property type="project" value="UniProtKB-KW"/>
</dbReference>
<keyword evidence="3 14" id="KW-0813">Transport</keyword>
<keyword evidence="8 14" id="KW-0811">Translocation</keyword>
<dbReference type="Proteomes" id="UP001201262">
    <property type="component" value="Unassembled WGS sequence"/>
</dbReference>
<keyword evidence="5 14" id="KW-0999">Mitochondrion inner membrane</keyword>
<evidence type="ECO:0000256" key="13">
    <source>
        <dbReference type="ARBA" id="ARBA00025862"/>
    </source>
</evidence>
<dbReference type="InterPro" id="IPR035427">
    <property type="entry name" value="Tim10-like_dom_sf"/>
</dbReference>
<dbReference type="EMBL" id="JAJTJA010000001">
    <property type="protein sequence ID" value="KAH8705725.1"/>
    <property type="molecule type" value="Genomic_DNA"/>
</dbReference>
<comment type="caution">
    <text evidence="16">The sequence shown here is derived from an EMBL/GenBank/DDBJ whole genome shotgun (WGS) entry which is preliminary data.</text>
</comment>
<keyword evidence="10 14" id="KW-1015">Disulfide bond</keyword>
<dbReference type="FunFam" id="1.10.287.810:FF:000001">
    <property type="entry name" value="mitochondrial import inner membrane translocase subunit TIM13"/>
    <property type="match status" value="1"/>
</dbReference>
<evidence type="ECO:0000256" key="10">
    <source>
        <dbReference type="ARBA" id="ARBA00023157"/>
    </source>
</evidence>
<evidence type="ECO:0000256" key="2">
    <source>
        <dbReference type="ARBA" id="ARBA00006720"/>
    </source>
</evidence>
<dbReference type="GO" id="GO:0045039">
    <property type="term" value="P:protein insertion into mitochondrial inner membrane"/>
    <property type="evidence" value="ECO:0007669"/>
    <property type="project" value="UniProtKB-ARBA"/>
</dbReference>
<dbReference type="InterPro" id="IPR004217">
    <property type="entry name" value="Tim10-like"/>
</dbReference>
<organism evidence="16 17">
    <name type="scientific">Talaromyces proteolyticus</name>
    <dbReference type="NCBI Taxonomy" id="1131652"/>
    <lineage>
        <taxon>Eukaryota</taxon>
        <taxon>Fungi</taxon>
        <taxon>Dikarya</taxon>
        <taxon>Ascomycota</taxon>
        <taxon>Pezizomycotina</taxon>
        <taxon>Eurotiomycetes</taxon>
        <taxon>Eurotiomycetidae</taxon>
        <taxon>Eurotiales</taxon>
        <taxon>Trichocomaceae</taxon>
        <taxon>Talaromyces</taxon>
        <taxon>Talaromyces sect. Bacilispori</taxon>
    </lineage>
</organism>
<evidence type="ECO:0000313" key="16">
    <source>
        <dbReference type="EMBL" id="KAH8705725.1"/>
    </source>
</evidence>
<comment type="domain">
    <text evidence="14">The twin CX3C motif contains 4 conserved Cys residues that form 2 disulfide bonds in the mitochondrial intermembrane space.</text>
</comment>
<evidence type="ECO:0000313" key="17">
    <source>
        <dbReference type="Proteomes" id="UP001201262"/>
    </source>
</evidence>
<feature type="domain" description="Tim10-like" evidence="15">
    <location>
        <begin position="24"/>
        <end position="84"/>
    </location>
</feature>
<keyword evidence="9 14" id="KW-0496">Mitochondrion</keyword>
<evidence type="ECO:0000259" key="15">
    <source>
        <dbReference type="Pfam" id="PF02953"/>
    </source>
</evidence>
<keyword evidence="5 14" id="KW-0472">Membrane</keyword>
<evidence type="ECO:0000256" key="4">
    <source>
        <dbReference type="ARBA" id="ARBA00022723"/>
    </source>
</evidence>
<keyword evidence="6" id="KW-0862">Zinc</keyword>
<evidence type="ECO:0000256" key="8">
    <source>
        <dbReference type="ARBA" id="ARBA00023010"/>
    </source>
</evidence>
<evidence type="ECO:0000256" key="7">
    <source>
        <dbReference type="ARBA" id="ARBA00022927"/>
    </source>
</evidence>
<keyword evidence="17" id="KW-1185">Reference proteome</keyword>
<dbReference type="Gene3D" id="1.10.287.810">
    <property type="entry name" value="Mitochondrial import inner membrane translocase subunit tim13 like domains"/>
    <property type="match status" value="1"/>
</dbReference>